<keyword evidence="2" id="KW-0732">Signal</keyword>
<dbReference type="Proteomes" id="UP000887563">
    <property type="component" value="Unplaced"/>
</dbReference>
<feature type="region of interest" description="Disordered" evidence="1">
    <location>
        <begin position="46"/>
        <end position="304"/>
    </location>
</feature>
<proteinExistence type="predicted"/>
<feature type="signal peptide" evidence="2">
    <location>
        <begin position="1"/>
        <end position="22"/>
    </location>
</feature>
<evidence type="ECO:0000313" key="3">
    <source>
        <dbReference type="Proteomes" id="UP000887563"/>
    </source>
</evidence>
<sequence length="322" mass="35933">MLLRFNFFLLAALCLAFNGIYGWGDDFFNNEGGVVNLDQFEANEQNRELEKKKGEEKNKENSEKVEAFNKDGSHVLGEKVNKESDKKMEEVKMSESKKSIRGSKLAAMKYPKSSESHEHHEPLPEEHPEPLPEERPCSDKPSVPSEEKPIPEQPRRRTLTPELPLEGPIGERLLPKRPEFPSVAPSSQKPPLPHPVNNKYPADPLEIEDAPSSDKPPVPPFNNKYPSGPEDIDDEDSTSQKPLPKPLPAPAENKYPSPPKEFEDAPSSKKPLPAPIDNKYPSGPKIADSSSLPPPSSPKPNGKKCNFIQKLLKKVVKKYSNC</sequence>
<feature type="compositionally biased region" description="Basic and acidic residues" evidence="1">
    <location>
        <begin position="112"/>
        <end position="138"/>
    </location>
</feature>
<keyword evidence="3" id="KW-1185">Reference proteome</keyword>
<name>A0A914LVR2_MELIC</name>
<dbReference type="WBParaSite" id="Minc3s00944g19160">
    <property type="protein sequence ID" value="Minc3s00944g19160"/>
    <property type="gene ID" value="Minc3s00944g19160"/>
</dbReference>
<accession>A0A914LVR2</accession>
<evidence type="ECO:0000313" key="4">
    <source>
        <dbReference type="WBParaSite" id="Minc3s00944g19160"/>
    </source>
</evidence>
<reference evidence="4" key="1">
    <citation type="submission" date="2022-11" db="UniProtKB">
        <authorList>
            <consortium name="WormBaseParasite"/>
        </authorList>
    </citation>
    <scope>IDENTIFICATION</scope>
</reference>
<organism evidence="3 4">
    <name type="scientific">Meloidogyne incognita</name>
    <name type="common">Southern root-knot nematode worm</name>
    <name type="synonym">Oxyuris incognita</name>
    <dbReference type="NCBI Taxonomy" id="6306"/>
    <lineage>
        <taxon>Eukaryota</taxon>
        <taxon>Metazoa</taxon>
        <taxon>Ecdysozoa</taxon>
        <taxon>Nematoda</taxon>
        <taxon>Chromadorea</taxon>
        <taxon>Rhabditida</taxon>
        <taxon>Tylenchina</taxon>
        <taxon>Tylenchomorpha</taxon>
        <taxon>Tylenchoidea</taxon>
        <taxon>Meloidogynidae</taxon>
        <taxon>Meloidogyninae</taxon>
        <taxon>Meloidogyne</taxon>
        <taxon>Meloidogyne incognita group</taxon>
    </lineage>
</organism>
<evidence type="ECO:0000256" key="2">
    <source>
        <dbReference type="SAM" id="SignalP"/>
    </source>
</evidence>
<feature type="compositionally biased region" description="Basic and acidic residues" evidence="1">
    <location>
        <begin position="46"/>
        <end position="98"/>
    </location>
</feature>
<dbReference type="AlphaFoldDB" id="A0A914LVR2"/>
<evidence type="ECO:0000256" key="1">
    <source>
        <dbReference type="SAM" id="MobiDB-lite"/>
    </source>
</evidence>
<protein>
    <submittedName>
        <fullName evidence="4">Candidate secreted effector</fullName>
    </submittedName>
</protein>
<feature type="chain" id="PRO_5038034698" evidence="2">
    <location>
        <begin position="23"/>
        <end position="322"/>
    </location>
</feature>
<feature type="compositionally biased region" description="Basic and acidic residues" evidence="1">
    <location>
        <begin position="145"/>
        <end position="155"/>
    </location>
</feature>